<proteinExistence type="predicted"/>
<name>W2QHP9_PHYN3</name>
<sequence length="109" mass="11715">MDQTAIFIDMGGNTTIDCTGSVTVDVHQGSETNGLRASVFLTASATGKKLRPLLVFAGVPGGAVSGEVWDPSFGDNRVDHTVQQKAYCNEAVMQEWIERPKSAQDELRS</sequence>
<organism evidence="1 2">
    <name type="scientific">Phytophthora nicotianae (strain INRA-310)</name>
    <name type="common">Phytophthora parasitica</name>
    <dbReference type="NCBI Taxonomy" id="761204"/>
    <lineage>
        <taxon>Eukaryota</taxon>
        <taxon>Sar</taxon>
        <taxon>Stramenopiles</taxon>
        <taxon>Oomycota</taxon>
        <taxon>Peronosporomycetes</taxon>
        <taxon>Peronosporales</taxon>
        <taxon>Peronosporaceae</taxon>
        <taxon>Phytophthora</taxon>
    </lineage>
</organism>
<dbReference type="AlphaFoldDB" id="W2QHP9"/>
<dbReference type="OrthoDB" id="121385at2759"/>
<evidence type="ECO:0000313" key="2">
    <source>
        <dbReference type="Proteomes" id="UP000018817"/>
    </source>
</evidence>
<dbReference type="Proteomes" id="UP000018817">
    <property type="component" value="Unassembled WGS sequence"/>
</dbReference>
<dbReference type="OMA" id="MMEWIER"/>
<dbReference type="RefSeq" id="XP_008903054.1">
    <property type="nucleotide sequence ID" value="XM_008904806.1"/>
</dbReference>
<dbReference type="VEuPathDB" id="FungiDB:PPTG_22563"/>
<dbReference type="GeneID" id="20191162"/>
<evidence type="ECO:0000313" key="1">
    <source>
        <dbReference type="EMBL" id="ETN12064.1"/>
    </source>
</evidence>
<evidence type="ECO:0008006" key="3">
    <source>
        <dbReference type="Google" id="ProtNLM"/>
    </source>
</evidence>
<dbReference type="STRING" id="761204.W2QHP9"/>
<protein>
    <recommendedName>
        <fullName evidence="3">DDE-1 domain-containing protein</fullName>
    </recommendedName>
</protein>
<reference evidence="2" key="1">
    <citation type="submission" date="2011-12" db="EMBL/GenBank/DDBJ databases">
        <authorList>
            <consortium name="The Broad Institute Genome Sequencing Platform"/>
            <person name="Russ C."/>
            <person name="Tyler B."/>
            <person name="Panabieres F."/>
            <person name="Shan W."/>
            <person name="Tripathy S."/>
            <person name="Grunwald N."/>
            <person name="Machado M."/>
            <person name="Young S.K."/>
            <person name="Zeng Q."/>
            <person name="Gargeya S."/>
            <person name="Fitzgerald M."/>
            <person name="Haas B."/>
            <person name="Abouelleil A."/>
            <person name="Alvarado L."/>
            <person name="Arachchi H.M."/>
            <person name="Berlin A."/>
            <person name="Chapman S.B."/>
            <person name="Gearin G."/>
            <person name="Goldberg J."/>
            <person name="Griggs A."/>
            <person name="Gujja S."/>
            <person name="Hansen M."/>
            <person name="Heiman D."/>
            <person name="Howarth C."/>
            <person name="Larimer J."/>
            <person name="Lui A."/>
            <person name="MacDonald P.J.P."/>
            <person name="McCowen C."/>
            <person name="Montmayeur A."/>
            <person name="Murphy C."/>
            <person name="Neiman D."/>
            <person name="Pearson M."/>
            <person name="Priest M."/>
            <person name="Roberts A."/>
            <person name="Saif S."/>
            <person name="Shea T."/>
            <person name="Sisk P."/>
            <person name="Stolte C."/>
            <person name="Sykes S."/>
            <person name="Wortman J."/>
            <person name="Nusbaum C."/>
            <person name="Birren B."/>
        </authorList>
    </citation>
    <scope>NUCLEOTIDE SEQUENCE [LARGE SCALE GENOMIC DNA]</scope>
    <source>
        <strain evidence="2">INRA-310</strain>
    </source>
</reference>
<gene>
    <name evidence="1" type="ORF">PPTG_22563</name>
</gene>
<reference evidence="1 2" key="2">
    <citation type="submission" date="2013-11" db="EMBL/GenBank/DDBJ databases">
        <title>The Genome Sequence of Phytophthora parasitica INRA-310.</title>
        <authorList>
            <consortium name="The Broad Institute Genomics Platform"/>
            <person name="Russ C."/>
            <person name="Tyler B."/>
            <person name="Panabieres F."/>
            <person name="Shan W."/>
            <person name="Tripathy S."/>
            <person name="Grunwald N."/>
            <person name="Machado M."/>
            <person name="Johnson C.S."/>
            <person name="Arredondo F."/>
            <person name="Hong C."/>
            <person name="Coffey M."/>
            <person name="Young S.K."/>
            <person name="Zeng Q."/>
            <person name="Gargeya S."/>
            <person name="Fitzgerald M."/>
            <person name="Abouelleil A."/>
            <person name="Alvarado L."/>
            <person name="Chapman S.B."/>
            <person name="Gainer-Dewar J."/>
            <person name="Goldberg J."/>
            <person name="Griggs A."/>
            <person name="Gujja S."/>
            <person name="Hansen M."/>
            <person name="Howarth C."/>
            <person name="Imamovic A."/>
            <person name="Ireland A."/>
            <person name="Larimer J."/>
            <person name="McCowan C."/>
            <person name="Murphy C."/>
            <person name="Pearson M."/>
            <person name="Poon T.W."/>
            <person name="Priest M."/>
            <person name="Roberts A."/>
            <person name="Saif S."/>
            <person name="Shea T."/>
            <person name="Sykes S."/>
            <person name="Wortman J."/>
            <person name="Nusbaum C."/>
            <person name="Birren B."/>
        </authorList>
    </citation>
    <scope>NUCLEOTIDE SEQUENCE [LARGE SCALE GENOMIC DNA]</scope>
    <source>
        <strain evidence="1 2">INRA-310</strain>
    </source>
</reference>
<dbReference type="EMBL" id="KI669578">
    <property type="protein sequence ID" value="ETN12064.1"/>
    <property type="molecule type" value="Genomic_DNA"/>
</dbReference>
<accession>W2QHP9</accession>